<dbReference type="GO" id="GO:0000981">
    <property type="term" value="F:DNA-binding transcription factor activity, RNA polymerase II-specific"/>
    <property type="evidence" value="ECO:0007669"/>
    <property type="project" value="TreeGrafter"/>
</dbReference>
<comment type="caution">
    <text evidence="6">The sequence shown here is derived from an EMBL/GenBank/DDBJ whole genome shotgun (WGS) entry which is preliminary data.</text>
</comment>
<evidence type="ECO:0000256" key="3">
    <source>
        <dbReference type="ARBA" id="ARBA00022833"/>
    </source>
</evidence>
<dbReference type="PROSITE" id="PS01360">
    <property type="entry name" value="ZF_MYND_1"/>
    <property type="match status" value="1"/>
</dbReference>
<evidence type="ECO:0000259" key="5">
    <source>
        <dbReference type="PROSITE" id="PS50865"/>
    </source>
</evidence>
<keyword evidence="1" id="KW-0479">Metal-binding</keyword>
<sequence length="148" mass="17862">MRSDLKQIQDSCQICNKQDAELLRCSQCKSIYYCSIECQKKDWKDHKFICSEIVLKQQREKQRTDRKAQGKKAIENFADFEIFGHGNFSDIFRVRELKLINYMQQNKLIKENQLKQIRKKIFLWKNIFQANLMKTPLCNQIIFHIPRQ</sequence>
<evidence type="ECO:0000256" key="2">
    <source>
        <dbReference type="ARBA" id="ARBA00022771"/>
    </source>
</evidence>
<evidence type="ECO:0000313" key="7">
    <source>
        <dbReference type="Proteomes" id="UP000692954"/>
    </source>
</evidence>
<dbReference type="InterPro" id="IPR024119">
    <property type="entry name" value="TF_DEAF-1"/>
</dbReference>
<keyword evidence="7" id="KW-1185">Reference proteome</keyword>
<organism evidence="6 7">
    <name type="scientific">Paramecium sonneborni</name>
    <dbReference type="NCBI Taxonomy" id="65129"/>
    <lineage>
        <taxon>Eukaryota</taxon>
        <taxon>Sar</taxon>
        <taxon>Alveolata</taxon>
        <taxon>Ciliophora</taxon>
        <taxon>Intramacronucleata</taxon>
        <taxon>Oligohymenophorea</taxon>
        <taxon>Peniculida</taxon>
        <taxon>Parameciidae</taxon>
        <taxon>Paramecium</taxon>
    </lineage>
</organism>
<dbReference type="EMBL" id="CAJJDN010000114">
    <property type="protein sequence ID" value="CAD8117731.1"/>
    <property type="molecule type" value="Genomic_DNA"/>
</dbReference>
<dbReference type="InterPro" id="IPR002893">
    <property type="entry name" value="Znf_MYND"/>
</dbReference>
<dbReference type="Pfam" id="PF01753">
    <property type="entry name" value="zf-MYND"/>
    <property type="match status" value="1"/>
</dbReference>
<reference evidence="6" key="1">
    <citation type="submission" date="2021-01" db="EMBL/GenBank/DDBJ databases">
        <authorList>
            <consortium name="Genoscope - CEA"/>
            <person name="William W."/>
        </authorList>
    </citation>
    <scope>NUCLEOTIDE SEQUENCE</scope>
</reference>
<dbReference type="GO" id="GO:0005634">
    <property type="term" value="C:nucleus"/>
    <property type="evidence" value="ECO:0007669"/>
    <property type="project" value="TreeGrafter"/>
</dbReference>
<dbReference type="PANTHER" id="PTHR10237">
    <property type="entry name" value="DEFORMED EPIDERMAL AUTOREGULATORY FACTOR 1 HOMOLOG SUPPRESSIN"/>
    <property type="match status" value="1"/>
</dbReference>
<dbReference type="Proteomes" id="UP000692954">
    <property type="component" value="Unassembled WGS sequence"/>
</dbReference>
<dbReference type="PANTHER" id="PTHR10237:SF14">
    <property type="entry name" value="MYND-TYPE DOMAIN-CONTAINING PROTEIN"/>
    <property type="match status" value="1"/>
</dbReference>
<dbReference type="OrthoDB" id="347657at2759"/>
<evidence type="ECO:0000256" key="1">
    <source>
        <dbReference type="ARBA" id="ARBA00022723"/>
    </source>
</evidence>
<accession>A0A8S1QQI0</accession>
<gene>
    <name evidence="6" type="ORF">PSON_ATCC_30995.1.T1140197</name>
</gene>
<dbReference type="GO" id="GO:0008270">
    <property type="term" value="F:zinc ion binding"/>
    <property type="evidence" value="ECO:0007669"/>
    <property type="project" value="UniProtKB-KW"/>
</dbReference>
<name>A0A8S1QQI0_9CILI</name>
<feature type="domain" description="MYND-type" evidence="5">
    <location>
        <begin position="12"/>
        <end position="50"/>
    </location>
</feature>
<evidence type="ECO:0000313" key="6">
    <source>
        <dbReference type="EMBL" id="CAD8117731.1"/>
    </source>
</evidence>
<keyword evidence="2 4" id="KW-0863">Zinc-finger</keyword>
<dbReference type="AlphaFoldDB" id="A0A8S1QQI0"/>
<evidence type="ECO:0000256" key="4">
    <source>
        <dbReference type="PROSITE-ProRule" id="PRU00134"/>
    </source>
</evidence>
<dbReference type="PROSITE" id="PS50865">
    <property type="entry name" value="ZF_MYND_2"/>
    <property type="match status" value="1"/>
</dbReference>
<keyword evidence="3" id="KW-0862">Zinc</keyword>
<protein>
    <recommendedName>
        <fullName evidence="5">MYND-type domain-containing protein</fullName>
    </recommendedName>
</protein>
<proteinExistence type="predicted"/>